<accession>K2K9I2</accession>
<gene>
    <name evidence="2" type="ORF">A10D4_05277</name>
</gene>
<dbReference type="NCBIfam" id="TIGR02001">
    <property type="entry name" value="gcw_chp"/>
    <property type="match status" value="1"/>
</dbReference>
<comment type="caution">
    <text evidence="2">The sequence shown here is derived from an EMBL/GenBank/DDBJ whole genome shotgun (WGS) entry which is preliminary data.</text>
</comment>
<dbReference type="PATRIC" id="fig|740709.3.peg.1076"/>
<dbReference type="Proteomes" id="UP000014115">
    <property type="component" value="Unassembled WGS sequence"/>
</dbReference>
<dbReference type="Pfam" id="PF09694">
    <property type="entry name" value="Gcw_chp"/>
    <property type="match status" value="1"/>
</dbReference>
<organism evidence="2 3">
    <name type="scientific">Idiomarina xiamenensis 10-D-4</name>
    <dbReference type="NCBI Taxonomy" id="740709"/>
    <lineage>
        <taxon>Bacteria</taxon>
        <taxon>Pseudomonadati</taxon>
        <taxon>Pseudomonadota</taxon>
        <taxon>Gammaproteobacteria</taxon>
        <taxon>Alteromonadales</taxon>
        <taxon>Idiomarinaceae</taxon>
        <taxon>Idiomarina</taxon>
    </lineage>
</organism>
<keyword evidence="1" id="KW-0732">Signal</keyword>
<dbReference type="InterPro" id="IPR010239">
    <property type="entry name" value="CHP02001"/>
</dbReference>
<evidence type="ECO:0000313" key="3">
    <source>
        <dbReference type="Proteomes" id="UP000014115"/>
    </source>
</evidence>
<dbReference type="EMBL" id="AMRG01000005">
    <property type="protein sequence ID" value="EKE84453.1"/>
    <property type="molecule type" value="Genomic_DNA"/>
</dbReference>
<evidence type="ECO:0008006" key="4">
    <source>
        <dbReference type="Google" id="ProtNLM"/>
    </source>
</evidence>
<evidence type="ECO:0000313" key="2">
    <source>
        <dbReference type="EMBL" id="EKE84453.1"/>
    </source>
</evidence>
<keyword evidence="3" id="KW-1185">Reference proteome</keyword>
<dbReference type="RefSeq" id="WP_008488186.1">
    <property type="nucleotide sequence ID" value="NZ_AMRG01000005.1"/>
</dbReference>
<dbReference type="AlphaFoldDB" id="K2K9I2"/>
<name>K2K9I2_9GAMM</name>
<sequence length="231" mass="25954">MSRPRAVNISLQSVVAGCALFISPLALADFAATATVVSDYLFNGVSQTQNNPALQGSIDYSHQNGVYAGSWASQVDYSDGSDWEVDFYAGYSQPIDSRWWYDVGLAHYSYYGGDDSSAGNYQEIYAALGFDNWQSKLWYSDDYAGSGARHLIIMLSYQQPITDTLDWFISADRNISLDEQQYRWSTSNRAYNHARVGVTYRWRGFAVSASAESTNLEDDNRHLWLSVSHSF</sequence>
<proteinExistence type="predicted"/>
<evidence type="ECO:0000256" key="1">
    <source>
        <dbReference type="SAM" id="SignalP"/>
    </source>
</evidence>
<dbReference type="STRING" id="740709.A10D4_05277"/>
<dbReference type="OrthoDB" id="9793561at2"/>
<reference evidence="2 3" key="1">
    <citation type="journal article" date="2012" name="J. Bacteriol.">
        <title>Genome Sequence of Idiomarina xiamenensis Type Strain 10-D-4.</title>
        <authorList>
            <person name="Lai Q."/>
            <person name="Wang L."/>
            <person name="Wang W."/>
            <person name="Shao Z."/>
        </authorList>
    </citation>
    <scope>NUCLEOTIDE SEQUENCE [LARGE SCALE GENOMIC DNA]</scope>
    <source>
        <strain evidence="2 3">10-D-4</strain>
    </source>
</reference>
<protein>
    <recommendedName>
        <fullName evidence="4">Periplasmic or outer membrane protein</fullName>
    </recommendedName>
</protein>
<dbReference type="eggNOG" id="ENOG502Z9EH">
    <property type="taxonomic scope" value="Bacteria"/>
</dbReference>
<dbReference type="PROSITE" id="PS51257">
    <property type="entry name" value="PROKAR_LIPOPROTEIN"/>
    <property type="match status" value="1"/>
</dbReference>
<feature type="signal peptide" evidence="1">
    <location>
        <begin position="1"/>
        <end position="28"/>
    </location>
</feature>
<feature type="chain" id="PRO_5003859770" description="Periplasmic or outer membrane protein" evidence="1">
    <location>
        <begin position="29"/>
        <end position="231"/>
    </location>
</feature>